<dbReference type="Gene3D" id="3.40.710.10">
    <property type="entry name" value="DD-peptidase/beta-lactamase superfamily"/>
    <property type="match status" value="1"/>
</dbReference>
<dbReference type="Proteomes" id="UP001477672">
    <property type="component" value="Unassembled WGS sequence"/>
</dbReference>
<evidence type="ECO:0000256" key="2">
    <source>
        <dbReference type="ARBA" id="ARBA00007898"/>
    </source>
</evidence>
<evidence type="ECO:0000313" key="8">
    <source>
        <dbReference type="EMBL" id="MEQ2519540.1"/>
    </source>
</evidence>
<dbReference type="PANTHER" id="PTHR30627">
    <property type="entry name" value="PEPTIDOGLYCAN D,D-TRANSPEPTIDASE"/>
    <property type="match status" value="1"/>
</dbReference>
<accession>A0ABV1GCL6</accession>
<dbReference type="Pfam" id="PF00905">
    <property type="entry name" value="Transpeptidase"/>
    <property type="match status" value="1"/>
</dbReference>
<dbReference type="InterPro" id="IPR001460">
    <property type="entry name" value="PCN-bd_Tpept"/>
</dbReference>
<keyword evidence="5" id="KW-0378">Hydrolase</keyword>
<proteinExistence type="inferred from homology"/>
<dbReference type="RefSeq" id="WP_349214971.1">
    <property type="nucleotide sequence ID" value="NZ_JBBMFA010000058.1"/>
</dbReference>
<dbReference type="InterPro" id="IPR036138">
    <property type="entry name" value="PBP_dimer_sf"/>
</dbReference>
<evidence type="ECO:0000256" key="5">
    <source>
        <dbReference type="ARBA" id="ARBA00022801"/>
    </source>
</evidence>
<keyword evidence="6" id="KW-0046">Antibiotic resistance</keyword>
<dbReference type="PANTHER" id="PTHR30627:SF6">
    <property type="entry name" value="BETA-LACTAMASE YBXI-RELATED"/>
    <property type="match status" value="1"/>
</dbReference>
<gene>
    <name evidence="8" type="ORF">WMO24_03720</name>
</gene>
<dbReference type="InterPro" id="IPR050515">
    <property type="entry name" value="Beta-lactam/transpept"/>
</dbReference>
<protein>
    <recommendedName>
        <fullName evidence="3">beta-lactamase</fullName>
        <ecNumber evidence="3">3.5.2.6</ecNumber>
    </recommendedName>
</protein>
<evidence type="ECO:0000256" key="6">
    <source>
        <dbReference type="ARBA" id="ARBA00023251"/>
    </source>
</evidence>
<sequence length="539" mass="57454">MSTSRIVAFFAFFVLAFAILGANLALLCTNETYAQAAVRQSQTTLDLFDGRGNIYDCNFLPLTNVFTNTYAVVEPGRSSYHALFGSIPATEKNSFYSMIQQGSPFLIEVEKSSGTQPEYLFSCPVRYYPNPTAVHLLGYLDAEGHGVSGAEYVYDDLLTGASTSTSVLCTTTAVGTFLESAPPKLLYTQGSGAGVMLTIDETIQRICEGVAQQMMEKGSIVVLETATGRVRASVSMPVYDPENVALSIDRNDSSLINRSISAFNVGSVFKPILAAAALEAGLDPNAVYECTGSTEIGGHVYRCAYGKGHGPVNLTQALEQSCNCYFIHLGLQLGAQAVEQAAQTCGFGTATAYMGTQTTAAGNLPDEEQLRDLGQLASISFGQGALTASPVQVAASINVFANQGRYIEPTFVEGIVNEYSQTVTESLYSPIQRQAFRSDVAQTVQKMLVSVVENGLGKPAKPLHGGAGGKTGTAQTGRFQEDGEEIMDAWFAGFYPAENPQYTIAVLLDSGTYSSDDAAAVFAKVTTDLGMYLGVEDEY</sequence>
<dbReference type="EC" id="3.5.2.6" evidence="3"/>
<dbReference type="EMBL" id="JBBMFA010000058">
    <property type="protein sequence ID" value="MEQ2519540.1"/>
    <property type="molecule type" value="Genomic_DNA"/>
</dbReference>
<organism evidence="8 9">
    <name type="scientific">Ruthenibacterium intestinale</name>
    <dbReference type="NCBI Taxonomy" id="3133163"/>
    <lineage>
        <taxon>Bacteria</taxon>
        <taxon>Bacillati</taxon>
        <taxon>Bacillota</taxon>
        <taxon>Clostridia</taxon>
        <taxon>Eubacteriales</taxon>
        <taxon>Oscillospiraceae</taxon>
        <taxon>Ruthenibacterium</taxon>
    </lineage>
</organism>
<reference evidence="8 9" key="1">
    <citation type="submission" date="2024-03" db="EMBL/GenBank/DDBJ databases">
        <title>Human intestinal bacterial collection.</title>
        <authorList>
            <person name="Pauvert C."/>
            <person name="Hitch T.C.A."/>
            <person name="Clavel T."/>
        </authorList>
    </citation>
    <scope>NUCLEOTIDE SEQUENCE [LARGE SCALE GENOMIC DNA]</scope>
    <source>
        <strain evidence="8 9">CLA-JM-H11</strain>
    </source>
</reference>
<evidence type="ECO:0000256" key="3">
    <source>
        <dbReference type="ARBA" id="ARBA00012865"/>
    </source>
</evidence>
<keyword evidence="9" id="KW-1185">Reference proteome</keyword>
<evidence type="ECO:0000256" key="4">
    <source>
        <dbReference type="ARBA" id="ARBA00022729"/>
    </source>
</evidence>
<keyword evidence="4" id="KW-0732">Signal</keyword>
<comment type="caution">
    <text evidence="8">The sequence shown here is derived from an EMBL/GenBank/DDBJ whole genome shotgun (WGS) entry which is preliminary data.</text>
</comment>
<comment type="similarity">
    <text evidence="2">Belongs to the class-D beta-lactamase family.</text>
</comment>
<evidence type="ECO:0000313" key="9">
    <source>
        <dbReference type="Proteomes" id="UP001477672"/>
    </source>
</evidence>
<name>A0ABV1GCL6_9FIRM</name>
<dbReference type="Gene3D" id="3.90.1310.10">
    <property type="entry name" value="Penicillin-binding protein 2a (Domain 2)"/>
    <property type="match status" value="1"/>
</dbReference>
<dbReference type="InterPro" id="IPR012338">
    <property type="entry name" value="Beta-lactam/transpept-like"/>
</dbReference>
<comment type="catalytic activity">
    <reaction evidence="1">
        <text>a beta-lactam + H2O = a substituted beta-amino acid</text>
        <dbReference type="Rhea" id="RHEA:20401"/>
        <dbReference type="ChEBI" id="CHEBI:15377"/>
        <dbReference type="ChEBI" id="CHEBI:35627"/>
        <dbReference type="ChEBI" id="CHEBI:140347"/>
        <dbReference type="EC" id="3.5.2.6"/>
    </reaction>
</comment>
<dbReference type="SUPFAM" id="SSF56519">
    <property type="entry name" value="Penicillin binding protein dimerisation domain"/>
    <property type="match status" value="1"/>
</dbReference>
<evidence type="ECO:0000256" key="1">
    <source>
        <dbReference type="ARBA" id="ARBA00001526"/>
    </source>
</evidence>
<dbReference type="SUPFAM" id="SSF56601">
    <property type="entry name" value="beta-lactamase/transpeptidase-like"/>
    <property type="match status" value="1"/>
</dbReference>
<feature type="domain" description="Penicillin-binding protein transpeptidase" evidence="7">
    <location>
        <begin position="218"/>
        <end position="525"/>
    </location>
</feature>
<evidence type="ECO:0000259" key="7">
    <source>
        <dbReference type="Pfam" id="PF00905"/>
    </source>
</evidence>